<evidence type="ECO:0000256" key="1">
    <source>
        <dbReference type="SAM" id="MobiDB-lite"/>
    </source>
</evidence>
<dbReference type="EMBL" id="MK500327">
    <property type="protein sequence ID" value="QBK85796.1"/>
    <property type="molecule type" value="Genomic_DNA"/>
</dbReference>
<organism evidence="2">
    <name type="scientific">Marseillevirus LCMAC101</name>
    <dbReference type="NCBI Taxonomy" id="2506602"/>
    <lineage>
        <taxon>Viruses</taxon>
        <taxon>Varidnaviria</taxon>
        <taxon>Bamfordvirae</taxon>
        <taxon>Nucleocytoviricota</taxon>
        <taxon>Megaviricetes</taxon>
        <taxon>Pimascovirales</taxon>
        <taxon>Pimascovirales incertae sedis</taxon>
        <taxon>Marseilleviridae</taxon>
    </lineage>
</organism>
<gene>
    <name evidence="2" type="ORF">LCMAC101_03910</name>
</gene>
<protein>
    <submittedName>
        <fullName evidence="2">Uncharacterized protein</fullName>
    </submittedName>
</protein>
<name>A0A481YTF7_9VIRU</name>
<sequence>MDDWSHNFRRTLFELQIEYNISNTEIINSLSNAMHCKNGKSERRNFRWCKIRLSFENAVYHELPFYPGCYGILADIIRDEIEKHQEGLSMPRGEFLVKIDLLVQLISRIARRWAIRERSEKELAIYFNSLANEEKRRIPSDISPTLYNGFIKRWNRIYDPFYSKHERFNPGISLQPEEKRRKVTSNADLDQLQVVNQQPAVDCKSTAPQTFPNSPCNSNPPTPTFDSEPHSYVPTFDPPSPISGLPGFLPVNDKDFIPFE</sequence>
<feature type="region of interest" description="Disordered" evidence="1">
    <location>
        <begin position="204"/>
        <end position="229"/>
    </location>
</feature>
<accession>A0A481YTF7</accession>
<evidence type="ECO:0000313" key="2">
    <source>
        <dbReference type="EMBL" id="QBK85796.1"/>
    </source>
</evidence>
<reference evidence="2" key="1">
    <citation type="journal article" date="2019" name="MBio">
        <title>Virus Genomes from Deep Sea Sediments Expand the Ocean Megavirome and Support Independent Origins of Viral Gigantism.</title>
        <authorList>
            <person name="Backstrom D."/>
            <person name="Yutin N."/>
            <person name="Jorgensen S.L."/>
            <person name="Dharamshi J."/>
            <person name="Homa F."/>
            <person name="Zaremba-Niedwiedzka K."/>
            <person name="Spang A."/>
            <person name="Wolf Y.I."/>
            <person name="Koonin E.V."/>
            <person name="Ettema T.J."/>
        </authorList>
    </citation>
    <scope>NUCLEOTIDE SEQUENCE</scope>
</reference>
<proteinExistence type="predicted"/>